<dbReference type="EMBL" id="CP000246">
    <property type="protein sequence ID" value="ABG84830.1"/>
    <property type="molecule type" value="Genomic_DNA"/>
</dbReference>
<organism evidence="2 3">
    <name type="scientific">Clostridium perfringens (strain ATCC 13124 / DSM 756 / JCM 1290 / NCIMB 6125 / NCTC 8237 / Type A)</name>
    <dbReference type="NCBI Taxonomy" id="195103"/>
    <lineage>
        <taxon>Bacteria</taxon>
        <taxon>Bacillati</taxon>
        <taxon>Bacillota</taxon>
        <taxon>Clostridia</taxon>
        <taxon>Eubacteriales</taxon>
        <taxon>Clostridiaceae</taxon>
        <taxon>Clostridium</taxon>
    </lineage>
</organism>
<keyword evidence="3" id="KW-1185">Reference proteome</keyword>
<dbReference type="RefSeq" id="WP_011591098.1">
    <property type="nucleotide sequence ID" value="NC_008261.1"/>
</dbReference>
<keyword evidence="1" id="KW-0472">Membrane</keyword>
<dbReference type="STRING" id="195103.CPF_2562"/>
<evidence type="ECO:0008006" key="4">
    <source>
        <dbReference type="Google" id="ProtNLM"/>
    </source>
</evidence>
<proteinExistence type="predicted"/>
<gene>
    <name evidence="2" type="ordered locus">CPF_2562</name>
</gene>
<reference evidence="2 3" key="1">
    <citation type="journal article" date="2006" name="Genome Res.">
        <title>Skewed genomic variability in strains of the toxigenic bacterial pathogen, Clostridium perfringens.</title>
        <authorList>
            <person name="Myers G.S."/>
            <person name="Rasko D.A."/>
            <person name="Cheung J.K."/>
            <person name="Ravel J."/>
            <person name="Seshadri R."/>
            <person name="Deboy R.T."/>
            <person name="Ren Q."/>
            <person name="Varga J."/>
            <person name="Awad M.M."/>
            <person name="Brinkac L.M."/>
            <person name="Daugherty S.C."/>
            <person name="Haft D.H."/>
            <person name="Dodson R.J."/>
            <person name="Madupu R."/>
            <person name="Nelson W.C."/>
            <person name="Rosovitz M.J."/>
            <person name="Sullivan S.A."/>
            <person name="Khouri H."/>
            <person name="Dimitrov G.I."/>
            <person name="Watkins K.L."/>
            <person name="Mulligan S."/>
            <person name="Benton J."/>
            <person name="Radune D."/>
            <person name="Fisher D.J."/>
            <person name="Atkins H.S."/>
            <person name="Hiscox T."/>
            <person name="Jost B.H."/>
            <person name="Billington S.J."/>
            <person name="Songer J.G."/>
            <person name="McClane B.A."/>
            <person name="Titball R.W."/>
            <person name="Rood J.I."/>
            <person name="Melville S.B."/>
            <person name="Paulsen I.T."/>
        </authorList>
    </citation>
    <scope>NUCLEOTIDE SEQUENCE [LARGE SCALE GENOMIC DNA]</scope>
    <source>
        <strain evidence="3">ATCC 13124 / DSM 756 / JCM 1290 / NCIMB 6125 / NCTC 8237 / S 107 / Type A</strain>
    </source>
</reference>
<accession>A0A0H2YUQ1</accession>
<sequence>MGIKKRKSKKGFTVIEAIISLVLFTLIMIPLGSFTLTAVKTSVKSGEKQQAIDIAQSTIEQIKALKIDKLYNLSTYPDKNKIVLNNGMIITLNKENNSQDNFDSYKVSGIFKPNNTNKSFEIEGTITPNLNDYNHNKSEENKESEKLDFNYCVYIGNTSINVYKIVNRVWYRLKYKRIDNENNDLLELSIDKNIEGEVDIRLTHETDIDVSPNTDNVKTKKDLNESDLLDKDKESKVKVLFYEDEKNKAIKLKACNSDINGDLSVYAYKYKGSGVRYYDNIKNTNPQGIVKIYKNYVEKSPYDNKVGLYDIDLNVNYGNQEIYSIKATEFIGE</sequence>
<dbReference type="HOGENOM" id="CLU_833436_0_0_9"/>
<dbReference type="InterPro" id="IPR012902">
    <property type="entry name" value="N_methyl_site"/>
</dbReference>
<dbReference type="Pfam" id="PF07963">
    <property type="entry name" value="N_methyl"/>
    <property type="match status" value="1"/>
</dbReference>
<dbReference type="AlphaFoldDB" id="A0A0H2YUQ1"/>
<dbReference type="PaxDb" id="195103-CPF_2562"/>
<evidence type="ECO:0000313" key="3">
    <source>
        <dbReference type="Proteomes" id="UP000001823"/>
    </source>
</evidence>
<dbReference type="KEGG" id="cpf:CPF_2562"/>
<keyword evidence="1" id="KW-0812">Transmembrane</keyword>
<evidence type="ECO:0000256" key="1">
    <source>
        <dbReference type="SAM" id="Phobius"/>
    </source>
</evidence>
<evidence type="ECO:0000313" key="2">
    <source>
        <dbReference type="EMBL" id="ABG84830.1"/>
    </source>
</evidence>
<protein>
    <recommendedName>
        <fullName evidence="4">Type II secretion system protein</fullName>
    </recommendedName>
</protein>
<name>A0A0H2YUQ1_CLOP1</name>
<keyword evidence="1" id="KW-1133">Transmembrane helix</keyword>
<dbReference type="Proteomes" id="UP000001823">
    <property type="component" value="Chromosome"/>
</dbReference>
<feature type="transmembrane region" description="Helical" evidence="1">
    <location>
        <begin position="12"/>
        <end position="34"/>
    </location>
</feature>